<evidence type="ECO:0000313" key="3">
    <source>
        <dbReference type="Proteomes" id="UP000220927"/>
    </source>
</evidence>
<proteinExistence type="predicted"/>
<feature type="region of interest" description="Disordered" evidence="1">
    <location>
        <begin position="1"/>
        <end position="20"/>
    </location>
</feature>
<protein>
    <submittedName>
        <fullName evidence="2">Uncharacterized protein</fullName>
    </submittedName>
</protein>
<gene>
    <name evidence="2" type="ORF">CO657_02830</name>
</gene>
<organism evidence="2 3">
    <name type="scientific">Rhizobium acidisoli</name>
    <dbReference type="NCBI Taxonomy" id="1538158"/>
    <lineage>
        <taxon>Bacteria</taxon>
        <taxon>Pseudomonadati</taxon>
        <taxon>Pseudomonadota</taxon>
        <taxon>Alphaproteobacteria</taxon>
        <taxon>Hyphomicrobiales</taxon>
        <taxon>Rhizobiaceae</taxon>
        <taxon>Rhizobium/Agrobacterium group</taxon>
        <taxon>Rhizobium</taxon>
    </lineage>
</organism>
<evidence type="ECO:0000313" key="2">
    <source>
        <dbReference type="EMBL" id="QAS77101.1"/>
    </source>
</evidence>
<reference evidence="2 3" key="1">
    <citation type="submission" date="2019-01" db="EMBL/GenBank/DDBJ databases">
        <title>Genomic insights into the origins and evolution of symbiotic genes in the Phaseolus vulgaris microsymbionts.</title>
        <authorList>
            <person name="Tong W."/>
        </authorList>
    </citation>
    <scope>NUCLEOTIDE SEQUENCE [LARGE SCALE GENOMIC DNA]</scope>
    <source>
        <strain evidence="2 3">FH23</strain>
    </source>
</reference>
<keyword evidence="3" id="KW-1185">Reference proteome</keyword>
<dbReference type="AlphaFoldDB" id="A0AAE5TU49"/>
<dbReference type="EMBL" id="CP034998">
    <property type="protein sequence ID" value="QAS77101.1"/>
    <property type="molecule type" value="Genomic_DNA"/>
</dbReference>
<evidence type="ECO:0000256" key="1">
    <source>
        <dbReference type="SAM" id="MobiDB-lite"/>
    </source>
</evidence>
<name>A0AAE5TU49_9HYPH</name>
<accession>A0AAE5TU49</accession>
<sequence>MLKAVLKSPGSRPAKKQMPTDVANATDIYAGRLTSLRNGSLRHVAIDDNCCIVGRCDRPGRAACILSSISKPMSHYNRAAASPDD</sequence>
<dbReference type="KEGG" id="rad:CO657_02830"/>
<dbReference type="Proteomes" id="UP000220927">
    <property type="component" value="Chromosome"/>
</dbReference>